<dbReference type="PANTHER" id="PTHR31388">
    <property type="entry name" value="PEROXIDASE 72-RELATED"/>
    <property type="match status" value="1"/>
</dbReference>
<dbReference type="GO" id="GO:0046872">
    <property type="term" value="F:metal ion binding"/>
    <property type="evidence" value="ECO:0007669"/>
    <property type="project" value="UniProtKB-KW"/>
</dbReference>
<feature type="binding site" evidence="10">
    <location>
        <position position="10"/>
    </location>
    <ligand>
        <name>Ca(2+)</name>
        <dbReference type="ChEBI" id="CHEBI:29108"/>
        <label>1</label>
    </ligand>
</feature>
<protein>
    <recommendedName>
        <fullName evidence="3">peroxidase</fullName>
        <ecNumber evidence="3">1.11.1.7</ecNumber>
    </recommendedName>
</protein>
<sequence length="233" mass="26030">MHLYDYFVQGCDDSILRNDTSTKKGEKGTPPYSLHGFQVVDAAKSELEDVYLGIVSCAYILVVIARKKIMVVGRPTWDVQLGQKDSLTPNATATMELPGLDSPLTKLKQKFIAKSFTEVEMVALSSSYTIGRASCWFFQDLIYNNDNDMDHQYVAKMQFAYLSIGGDVTVTVAKEAQLGASILRMHFHDYFVQGCNGPVLLDNTPTMEEENDTLPNKDSLCRFQVVNAAKFKL</sequence>
<evidence type="ECO:0000313" key="13">
    <source>
        <dbReference type="EMBL" id="TQD74460.1"/>
    </source>
</evidence>
<dbReference type="InterPro" id="IPR010255">
    <property type="entry name" value="Haem_peroxidase_sf"/>
</dbReference>
<keyword evidence="5" id="KW-0349">Heme</keyword>
<dbReference type="Proteomes" id="UP000315295">
    <property type="component" value="Unassembled WGS sequence"/>
</dbReference>
<accession>A0A540KJU8</accession>
<feature type="binding site" evidence="10">
    <location>
        <position position="5"/>
    </location>
    <ligand>
        <name>Ca(2+)</name>
        <dbReference type="ChEBI" id="CHEBI:29108"/>
        <label>1</label>
    </ligand>
</feature>
<keyword evidence="14" id="KW-1185">Reference proteome</keyword>
<dbReference type="PANTHER" id="PTHR31388:SF5">
    <property type="entry name" value="PEROXIDASE"/>
    <property type="match status" value="1"/>
</dbReference>
<keyword evidence="7" id="KW-0560">Oxidoreductase</keyword>
<dbReference type="GO" id="GO:0140825">
    <property type="term" value="F:lactoperoxidase activity"/>
    <property type="evidence" value="ECO:0007669"/>
    <property type="project" value="UniProtKB-EC"/>
</dbReference>
<keyword evidence="8" id="KW-0408">Iron</keyword>
<evidence type="ECO:0000256" key="4">
    <source>
        <dbReference type="ARBA" id="ARBA00022559"/>
    </source>
</evidence>
<dbReference type="GO" id="GO:0020037">
    <property type="term" value="F:heme binding"/>
    <property type="evidence" value="ECO:0007669"/>
    <property type="project" value="InterPro"/>
</dbReference>
<dbReference type="PRINTS" id="PR00458">
    <property type="entry name" value="PEROXIDASE"/>
</dbReference>
<comment type="similarity">
    <text evidence="11">Belongs to the peroxidase family.</text>
</comment>
<evidence type="ECO:0000313" key="14">
    <source>
        <dbReference type="Proteomes" id="UP000315295"/>
    </source>
</evidence>
<dbReference type="PRINTS" id="PR00461">
    <property type="entry name" value="PLPEROXIDASE"/>
</dbReference>
<dbReference type="STRING" id="106549.A0A540KJU8"/>
<keyword evidence="4" id="KW-0575">Peroxidase</keyword>
<dbReference type="InterPro" id="IPR002016">
    <property type="entry name" value="Haem_peroxidase"/>
</dbReference>
<dbReference type="EMBL" id="VIEB01001183">
    <property type="protein sequence ID" value="TQD74460.1"/>
    <property type="molecule type" value="Genomic_DNA"/>
</dbReference>
<feature type="binding site" evidence="10">
    <location>
        <position position="26"/>
    </location>
    <ligand>
        <name>Ca(2+)</name>
        <dbReference type="ChEBI" id="CHEBI:29108"/>
        <label>1</label>
    </ligand>
</feature>
<evidence type="ECO:0000256" key="11">
    <source>
        <dbReference type="RuleBase" id="RU004241"/>
    </source>
</evidence>
<evidence type="ECO:0000256" key="9">
    <source>
        <dbReference type="PIRSR" id="PIRSR600823-2"/>
    </source>
</evidence>
<keyword evidence="6 10" id="KW-0479">Metal-binding</keyword>
<evidence type="ECO:0000256" key="10">
    <source>
        <dbReference type="PIRSR" id="PIRSR600823-3"/>
    </source>
</evidence>
<comment type="catalytic activity">
    <reaction evidence="1">
        <text>2 a phenolic donor + H2O2 = 2 a phenolic radical donor + 2 H2O</text>
        <dbReference type="Rhea" id="RHEA:56136"/>
        <dbReference type="ChEBI" id="CHEBI:15377"/>
        <dbReference type="ChEBI" id="CHEBI:16240"/>
        <dbReference type="ChEBI" id="CHEBI:139520"/>
        <dbReference type="ChEBI" id="CHEBI:139521"/>
        <dbReference type="EC" id="1.11.1.7"/>
    </reaction>
</comment>
<dbReference type="Pfam" id="PF00141">
    <property type="entry name" value="peroxidase"/>
    <property type="match status" value="2"/>
</dbReference>
<dbReference type="SUPFAM" id="SSF48113">
    <property type="entry name" value="Heme-dependent peroxidases"/>
    <property type="match status" value="2"/>
</dbReference>
<evidence type="ECO:0000256" key="3">
    <source>
        <dbReference type="ARBA" id="ARBA00012313"/>
    </source>
</evidence>
<organism evidence="13 14">
    <name type="scientific">Malus baccata</name>
    <name type="common">Siberian crab apple</name>
    <name type="synonym">Pyrus baccata</name>
    <dbReference type="NCBI Taxonomy" id="106549"/>
    <lineage>
        <taxon>Eukaryota</taxon>
        <taxon>Viridiplantae</taxon>
        <taxon>Streptophyta</taxon>
        <taxon>Embryophyta</taxon>
        <taxon>Tracheophyta</taxon>
        <taxon>Spermatophyta</taxon>
        <taxon>Magnoliopsida</taxon>
        <taxon>eudicotyledons</taxon>
        <taxon>Gunneridae</taxon>
        <taxon>Pentapetalae</taxon>
        <taxon>rosids</taxon>
        <taxon>fabids</taxon>
        <taxon>Rosales</taxon>
        <taxon>Rosaceae</taxon>
        <taxon>Amygdaloideae</taxon>
        <taxon>Maleae</taxon>
        <taxon>Malus</taxon>
    </lineage>
</organism>
<reference evidence="13 14" key="1">
    <citation type="journal article" date="2019" name="G3 (Bethesda)">
        <title>Sequencing of a Wild Apple (Malus baccata) Genome Unravels the Differences Between Cultivated and Wild Apple Species Regarding Disease Resistance and Cold Tolerance.</title>
        <authorList>
            <person name="Chen X."/>
        </authorList>
    </citation>
    <scope>NUCLEOTIDE SEQUENCE [LARGE SCALE GENOMIC DNA]</scope>
    <source>
        <strain evidence="14">cv. Shandingzi</strain>
        <tissue evidence="13">Leaves</tissue>
    </source>
</reference>
<feature type="binding site" evidence="10">
    <location>
        <position position="14"/>
    </location>
    <ligand>
        <name>Ca(2+)</name>
        <dbReference type="ChEBI" id="CHEBI:29108"/>
        <label>1</label>
    </ligand>
</feature>
<evidence type="ECO:0000256" key="7">
    <source>
        <dbReference type="ARBA" id="ARBA00023002"/>
    </source>
</evidence>
<name>A0A540KJU8_MALBA</name>
<comment type="cofactor">
    <cofactor evidence="10">
        <name>Ca(2+)</name>
        <dbReference type="ChEBI" id="CHEBI:29108"/>
    </cofactor>
    <text evidence="10">Binds 2 calcium ions per subunit.</text>
</comment>
<comment type="cofactor">
    <cofactor evidence="2">
        <name>heme b</name>
        <dbReference type="ChEBI" id="CHEBI:60344"/>
    </cofactor>
</comment>
<feature type="binding site" evidence="10">
    <location>
        <position position="8"/>
    </location>
    <ligand>
        <name>Ca(2+)</name>
        <dbReference type="ChEBI" id="CHEBI:29108"/>
        <label>1</label>
    </ligand>
</feature>
<dbReference type="EC" id="1.11.1.7" evidence="3"/>
<keyword evidence="10" id="KW-0106">Calcium</keyword>
<gene>
    <name evidence="13" type="ORF">C1H46_040011</name>
</gene>
<evidence type="ECO:0000259" key="12">
    <source>
        <dbReference type="PROSITE" id="PS50873"/>
    </source>
</evidence>
<evidence type="ECO:0000256" key="6">
    <source>
        <dbReference type="ARBA" id="ARBA00022723"/>
    </source>
</evidence>
<dbReference type="InterPro" id="IPR000823">
    <property type="entry name" value="Peroxidase_pln"/>
</dbReference>
<feature type="binding site" evidence="10">
    <location>
        <position position="129"/>
    </location>
    <ligand>
        <name>Ca(2+)</name>
        <dbReference type="ChEBI" id="CHEBI:29108"/>
        <label>2</label>
    </ligand>
</feature>
<feature type="binding site" evidence="9">
    <location>
        <position position="98"/>
    </location>
    <ligand>
        <name>substrate</name>
    </ligand>
</feature>
<dbReference type="GO" id="GO:0006979">
    <property type="term" value="P:response to oxidative stress"/>
    <property type="evidence" value="ECO:0007669"/>
    <property type="project" value="InterPro"/>
</dbReference>
<evidence type="ECO:0000256" key="1">
    <source>
        <dbReference type="ARBA" id="ARBA00000189"/>
    </source>
</evidence>
<proteinExistence type="inferred from homology"/>
<feature type="domain" description="Plant heme peroxidase family profile" evidence="12">
    <location>
        <begin position="1"/>
        <end position="158"/>
    </location>
</feature>
<dbReference type="Gene3D" id="1.10.520.10">
    <property type="match status" value="2"/>
</dbReference>
<dbReference type="PROSITE" id="PS50873">
    <property type="entry name" value="PEROXIDASE_4"/>
    <property type="match status" value="2"/>
</dbReference>
<feature type="binding site" evidence="10">
    <location>
        <position position="12"/>
    </location>
    <ligand>
        <name>Ca(2+)</name>
        <dbReference type="ChEBI" id="CHEBI:29108"/>
        <label>1</label>
    </ligand>
</feature>
<comment type="caution">
    <text evidence="13">The sequence shown here is derived from an EMBL/GenBank/DDBJ whole genome shotgun (WGS) entry which is preliminary data.</text>
</comment>
<evidence type="ECO:0000256" key="8">
    <source>
        <dbReference type="ARBA" id="ARBA00023004"/>
    </source>
</evidence>
<feature type="domain" description="Plant heme peroxidase family profile" evidence="12">
    <location>
        <begin position="168"/>
        <end position="233"/>
    </location>
</feature>
<evidence type="ECO:0000256" key="2">
    <source>
        <dbReference type="ARBA" id="ARBA00001970"/>
    </source>
</evidence>
<dbReference type="AlphaFoldDB" id="A0A540KJU8"/>
<evidence type="ECO:0000256" key="5">
    <source>
        <dbReference type="ARBA" id="ARBA00022617"/>
    </source>
</evidence>